<dbReference type="PANTHER" id="PTHR28633:SF1">
    <property type="entry name" value="BLOC-2 COMPLEX MEMBER HPS3"/>
    <property type="match status" value="1"/>
</dbReference>
<dbReference type="Pfam" id="PF14761">
    <property type="entry name" value="HPS3_N"/>
    <property type="match status" value="2"/>
</dbReference>
<dbReference type="InterPro" id="IPR017216">
    <property type="entry name" value="HPS3"/>
</dbReference>
<evidence type="ECO:0000256" key="1">
    <source>
        <dbReference type="SAM" id="MobiDB-lite"/>
    </source>
</evidence>
<protein>
    <submittedName>
        <fullName evidence="4">Uncharacterized protein</fullName>
    </submittedName>
</protein>
<feature type="compositionally biased region" description="Low complexity" evidence="1">
    <location>
        <begin position="231"/>
        <end position="241"/>
    </location>
</feature>
<dbReference type="EMBL" id="GBBI01004820">
    <property type="protein sequence ID" value="JAC13892.1"/>
    <property type="molecule type" value="mRNA"/>
</dbReference>
<feature type="domain" description="BLOC-2 complex member HPS3 C-terminal" evidence="3">
    <location>
        <begin position="520"/>
        <end position="722"/>
    </location>
</feature>
<organism evidence="4">
    <name type="scientific">Triatoma infestans</name>
    <name type="common">Assassin bug</name>
    <dbReference type="NCBI Taxonomy" id="30076"/>
    <lineage>
        <taxon>Eukaryota</taxon>
        <taxon>Metazoa</taxon>
        <taxon>Ecdysozoa</taxon>
        <taxon>Arthropoda</taxon>
        <taxon>Hexapoda</taxon>
        <taxon>Insecta</taxon>
        <taxon>Pterygota</taxon>
        <taxon>Neoptera</taxon>
        <taxon>Paraneoptera</taxon>
        <taxon>Hemiptera</taxon>
        <taxon>Heteroptera</taxon>
        <taxon>Panheteroptera</taxon>
        <taxon>Cimicomorpha</taxon>
        <taxon>Reduviidae</taxon>
        <taxon>Triatominae</taxon>
        <taxon>Triatoma</taxon>
    </lineage>
</organism>
<evidence type="ECO:0000259" key="2">
    <source>
        <dbReference type="Pfam" id="PF14761"/>
    </source>
</evidence>
<evidence type="ECO:0000259" key="3">
    <source>
        <dbReference type="Pfam" id="PF14763"/>
    </source>
</evidence>
<evidence type="ECO:0000313" key="4">
    <source>
        <dbReference type="EMBL" id="JAC13892.1"/>
    </source>
</evidence>
<name>A0A023EXH9_TRIIF</name>
<feature type="compositionally biased region" description="Basic and acidic residues" evidence="1">
    <location>
        <begin position="245"/>
        <end position="256"/>
    </location>
</feature>
<dbReference type="Pfam" id="PF14763">
    <property type="entry name" value="HPS3_C"/>
    <property type="match status" value="1"/>
</dbReference>
<dbReference type="InterPro" id="IPR029437">
    <property type="entry name" value="HPS3_N"/>
</dbReference>
<feature type="domain" description="BLOC-2 complex member HPS3 N-terminal" evidence="2">
    <location>
        <begin position="5"/>
        <end position="268"/>
    </location>
</feature>
<dbReference type="AlphaFoldDB" id="A0A023EXH9"/>
<dbReference type="InterPro" id="IPR029438">
    <property type="entry name" value="HPS3_C"/>
</dbReference>
<reference evidence="4" key="1">
    <citation type="journal article" date="2014" name="PLoS Negl. Trop. Dis.">
        <title>An updated insight into the Sialotranscriptome of Triatoma infestans: developmental stage and geographic variations.</title>
        <authorList>
            <person name="Schwarz A."/>
            <person name="Medrano-Mercado N."/>
            <person name="Schaub G.A."/>
            <person name="Struchiner C.J."/>
            <person name="Bargues M.D."/>
            <person name="Levy M.Z."/>
            <person name="Ribeiro J.M."/>
        </authorList>
    </citation>
    <scope>NUCLEOTIDE SEQUENCE</scope>
    <source>
        <strain evidence="4">Chile</strain>
        <tissue evidence="4">Salivary glands</tissue>
    </source>
</reference>
<dbReference type="PANTHER" id="PTHR28633">
    <property type="entry name" value="HERMANSKY-PUDLAK SYNDROME 3 PROTEIN"/>
    <property type="match status" value="1"/>
</dbReference>
<dbReference type="GO" id="GO:0005737">
    <property type="term" value="C:cytoplasm"/>
    <property type="evidence" value="ECO:0007669"/>
    <property type="project" value="TreeGrafter"/>
</dbReference>
<proteinExistence type="evidence at transcript level"/>
<feature type="domain" description="BLOC-2 complex member HPS3 N-terminal" evidence="2">
    <location>
        <begin position="351"/>
        <end position="503"/>
    </location>
</feature>
<feature type="region of interest" description="Disordered" evidence="1">
    <location>
        <begin position="230"/>
        <end position="256"/>
    </location>
</feature>
<sequence>MVRVISAHHFDSQIVQTCEDPLAVSVAPPDRLLIALPHHIIEVRDLSAEGKTILTFPTVDSVSFLNYCSAGNYVATVECKRCGPRGSEKEKDVFPSFTRVYTNWEKCDSSGMRARIAGRVTPSSSQTGGDIMEMIELPSRFQHITAIACSQESGNVLVCSHRTLCLYQRVTRTHDISRLKFIDFEIWPVTLELSYSPIRLSMCEDLVAASNSDSLHVFRINKGFARPTDWTTTASSSASSSPRKNASDLNKDGEKASTDADSLLGEACKGIISSSGILSTLSSIRCNLRNNNPELKVPPFKPPASVAMTVTIKEIPANEPWAEQMTSMVESLLQLELWDAEGERAKDAITCVALRPLYKISASHPSKQESSCPRLRSPAYNTLVAFNCLVCTRLQGFMYHFPVEDGLVTSVGKCISEYNFTSLVKHIILQPYLLHAVTQTGLETYTLRSIHAIEEDRQEAICPSVTEPVCQIGLRPFFGVVNLFLTKSFIVLLSSSSDSNSNDNGLQTIYGLRLSTTGTIYTDLLAVASLHTFTSPSVYCQLLSEAHTVLRTAVSITDNIHWENQQIEPCDSELYRESCALLAEFYLTRNTEEEWSLGYEYSHLAGLEPSQVMERLKRFEKEASQCEVSLDCSAGLTYYLRTWIIKCGDDSSKLSAAALSALQNLASCSTTEDGGCLLSSLVLQSPLLRQFSKDATIKIITEHMNKNSSGKISALDCLAMAVLYSSKGKNLDAENALSVCTGSFSSMVALLIEYWQLLFDNTRNKNQVTAEDWEGVTLSDLSVLLIEKKPKEMSETLTLLVVREQTLQLQHVLQVFLTYLPARMCTSTSGIAAVLQRFLEGVFNNWVQNDSCWNPNTDGDPASIGALKILMRSLLSDLVRNDRICKEQNETWEEAEHSFGSRRYKYLDMLPPISFGEIEKSQYIGLLKLQCLLCTGWLQETSLSELVQFVEEFVASDVGYSLLILSQPGKAVEMLARDHPNVLPQYTKDVLRSEPELKHIIATLQSKVDEEEVGEKEEKVYSRILDEVIAAIAAIVPCDVFSRIVPADAQQYTTAECRNTGAHSTHLSDVIKATGHRMMATLNLKSFT</sequence>
<accession>A0A023EXH9</accession>